<keyword evidence="7" id="KW-0539">Nucleus</keyword>
<keyword evidence="17" id="KW-1185">Reference proteome</keyword>
<keyword evidence="3" id="KW-0227">DNA damage</keyword>
<dbReference type="PANTHER" id="PTHR47225">
    <property type="entry name" value="EF-HAND CALCIUM-BINDING DOMAIN-CONTAINING PROTEIN 12"/>
    <property type="match status" value="1"/>
</dbReference>
<keyword evidence="2" id="KW-0597">Phosphoprotein</keyword>
<dbReference type="Gene3D" id="3.30.890.10">
    <property type="entry name" value="Methyl-cpg-binding Protein 2, Chain A"/>
    <property type="match status" value="1"/>
</dbReference>
<proteinExistence type="predicted"/>
<dbReference type="InterPro" id="IPR011257">
    <property type="entry name" value="DNA_glycosylase"/>
</dbReference>
<evidence type="ECO:0000259" key="14">
    <source>
        <dbReference type="PROSITE" id="PS50222"/>
    </source>
</evidence>
<evidence type="ECO:0000256" key="8">
    <source>
        <dbReference type="ARBA" id="ARBA00055831"/>
    </source>
</evidence>
<feature type="compositionally biased region" description="Low complexity" evidence="13">
    <location>
        <begin position="158"/>
        <end position="172"/>
    </location>
</feature>
<protein>
    <recommendedName>
        <fullName evidence="10">Methyl-CpG-binding domain protein 4</fullName>
    </recommendedName>
    <alternativeName>
        <fullName evidence="11">Methyl-CpG-binding protein MBD4</fullName>
    </alternativeName>
    <alternativeName>
        <fullName evidence="12">Mismatch-specific DNA N-glycosylase</fullName>
    </alternativeName>
</protein>
<feature type="compositionally biased region" description="Low complexity" evidence="13">
    <location>
        <begin position="932"/>
        <end position="941"/>
    </location>
</feature>
<evidence type="ECO:0000256" key="4">
    <source>
        <dbReference type="ARBA" id="ARBA00022801"/>
    </source>
</evidence>
<dbReference type="SMART" id="SM00391">
    <property type="entry name" value="MBD"/>
    <property type="match status" value="1"/>
</dbReference>
<feature type="region of interest" description="Disordered" evidence="13">
    <location>
        <begin position="926"/>
        <end position="946"/>
    </location>
</feature>
<evidence type="ECO:0000256" key="3">
    <source>
        <dbReference type="ARBA" id="ARBA00022763"/>
    </source>
</evidence>
<dbReference type="PROSITE" id="PS50982">
    <property type="entry name" value="MBD"/>
    <property type="match status" value="1"/>
</dbReference>
<evidence type="ECO:0000313" key="16">
    <source>
        <dbReference type="EMBL" id="KAJ8788092.1"/>
    </source>
</evidence>
<comment type="subcellular location">
    <subcellularLocation>
        <location evidence="1">Nucleus</location>
    </subcellularLocation>
</comment>
<evidence type="ECO:0000256" key="10">
    <source>
        <dbReference type="ARBA" id="ARBA00069821"/>
    </source>
</evidence>
<feature type="domain" description="MBD" evidence="15">
    <location>
        <begin position="71"/>
        <end position="143"/>
    </location>
</feature>
<feature type="compositionally biased region" description="Pro residues" evidence="13">
    <location>
        <begin position="718"/>
        <end position="730"/>
    </location>
</feature>
<dbReference type="InterPro" id="IPR011992">
    <property type="entry name" value="EF-hand-dom_pair"/>
</dbReference>
<dbReference type="Proteomes" id="UP001159641">
    <property type="component" value="Unassembled WGS sequence"/>
</dbReference>
<dbReference type="PROSITE" id="PS50222">
    <property type="entry name" value="EF_HAND_2"/>
    <property type="match status" value="1"/>
</dbReference>
<keyword evidence="4" id="KW-0378">Hydrolase</keyword>
<evidence type="ECO:0000259" key="15">
    <source>
        <dbReference type="PROSITE" id="PS50982"/>
    </source>
</evidence>
<dbReference type="GO" id="GO:0005509">
    <property type="term" value="F:calcium ion binding"/>
    <property type="evidence" value="ECO:0007669"/>
    <property type="project" value="InterPro"/>
</dbReference>
<evidence type="ECO:0000256" key="2">
    <source>
        <dbReference type="ARBA" id="ARBA00022553"/>
    </source>
</evidence>
<name>A0AB34HA57_ESCRO</name>
<dbReference type="FunFam" id="1.10.340.30:FF:000051">
    <property type="entry name" value="Methyl-CpG-binding domain protein 4"/>
    <property type="match status" value="1"/>
</dbReference>
<dbReference type="InterPro" id="IPR002048">
    <property type="entry name" value="EF_hand_dom"/>
</dbReference>
<dbReference type="CDD" id="cd01396">
    <property type="entry name" value="MeCP2_MBD"/>
    <property type="match status" value="1"/>
</dbReference>
<keyword evidence="6" id="KW-0234">DNA repair</keyword>
<dbReference type="GO" id="GO:0006281">
    <property type="term" value="P:DNA repair"/>
    <property type="evidence" value="ECO:0007669"/>
    <property type="project" value="UniProtKB-KW"/>
</dbReference>
<dbReference type="SUPFAM" id="SSF54171">
    <property type="entry name" value="DNA-binding domain"/>
    <property type="match status" value="1"/>
</dbReference>
<dbReference type="AlphaFoldDB" id="A0AB34HA57"/>
<evidence type="ECO:0000313" key="17">
    <source>
        <dbReference type="Proteomes" id="UP001159641"/>
    </source>
</evidence>
<evidence type="ECO:0000256" key="5">
    <source>
        <dbReference type="ARBA" id="ARBA00023125"/>
    </source>
</evidence>
<dbReference type="Pfam" id="PF01429">
    <property type="entry name" value="MBD"/>
    <property type="match status" value="1"/>
</dbReference>
<accession>A0AB34HA57</accession>
<evidence type="ECO:0000256" key="11">
    <source>
        <dbReference type="ARBA" id="ARBA00076709"/>
    </source>
</evidence>
<dbReference type="InterPro" id="IPR001739">
    <property type="entry name" value="Methyl_CpG_DNA-bd"/>
</dbReference>
<evidence type="ECO:0000256" key="12">
    <source>
        <dbReference type="ARBA" id="ARBA00083330"/>
    </source>
</evidence>
<dbReference type="GO" id="GO:0016787">
    <property type="term" value="F:hydrolase activity"/>
    <property type="evidence" value="ECO:0007669"/>
    <property type="project" value="UniProtKB-KW"/>
</dbReference>
<comment type="subunit">
    <text evidence="9">Interacts with MLH1.</text>
</comment>
<gene>
    <name evidence="16" type="ORF">J1605_005391</name>
</gene>
<keyword evidence="5" id="KW-0238">DNA-binding</keyword>
<dbReference type="Gene3D" id="1.10.340.30">
    <property type="entry name" value="Hypothetical protein, domain 2"/>
    <property type="match status" value="1"/>
</dbReference>
<feature type="region of interest" description="Disordered" evidence="13">
    <location>
        <begin position="715"/>
        <end position="747"/>
    </location>
</feature>
<dbReference type="InterPro" id="IPR016177">
    <property type="entry name" value="DNA-bd_dom_sf"/>
</dbReference>
<dbReference type="GO" id="GO:0005634">
    <property type="term" value="C:nucleus"/>
    <property type="evidence" value="ECO:0007669"/>
    <property type="project" value="UniProtKB-SubCell"/>
</dbReference>
<dbReference type="PANTHER" id="PTHR47225:SF1">
    <property type="entry name" value="EF-HAND CALCIUM-BINDING DOMAIN-CONTAINING PROTEIN 12"/>
    <property type="match status" value="1"/>
</dbReference>
<evidence type="ECO:0000256" key="6">
    <source>
        <dbReference type="ARBA" id="ARBA00023204"/>
    </source>
</evidence>
<evidence type="ECO:0000256" key="7">
    <source>
        <dbReference type="ARBA" id="ARBA00023242"/>
    </source>
</evidence>
<dbReference type="InterPro" id="IPR042847">
    <property type="entry name" value="EFC12"/>
</dbReference>
<feature type="region of interest" description="Disordered" evidence="13">
    <location>
        <begin position="368"/>
        <end position="387"/>
    </location>
</feature>
<dbReference type="SUPFAM" id="SSF48150">
    <property type="entry name" value="DNA-glycosylase"/>
    <property type="match status" value="1"/>
</dbReference>
<evidence type="ECO:0000256" key="9">
    <source>
        <dbReference type="ARBA" id="ARBA00062707"/>
    </source>
</evidence>
<dbReference type="GO" id="GO:0003677">
    <property type="term" value="F:DNA binding"/>
    <property type="evidence" value="ECO:0007669"/>
    <property type="project" value="UniProtKB-KW"/>
</dbReference>
<feature type="region of interest" description="Disordered" evidence="13">
    <location>
        <begin position="151"/>
        <end position="179"/>
    </location>
</feature>
<reference evidence="16 17" key="1">
    <citation type="submission" date="2022-11" db="EMBL/GenBank/DDBJ databases">
        <title>Whole genome sequence of Eschrichtius robustus ER-17-0199.</title>
        <authorList>
            <person name="Bruniche-Olsen A."/>
            <person name="Black A.N."/>
            <person name="Fields C.J."/>
            <person name="Walden K."/>
            <person name="Dewoody J.A."/>
        </authorList>
    </citation>
    <scope>NUCLEOTIDE SEQUENCE [LARGE SCALE GENOMIC DNA]</scope>
    <source>
        <strain evidence="16">ER-17-0199</strain>
        <tissue evidence="16">Blubber</tissue>
    </source>
</reference>
<comment type="caution">
    <text evidence="16">The sequence shown here is derived from an EMBL/GenBank/DDBJ whole genome shotgun (WGS) entry which is preliminary data.</text>
</comment>
<evidence type="ECO:0000256" key="13">
    <source>
        <dbReference type="SAM" id="MobiDB-lite"/>
    </source>
</evidence>
<dbReference type="EMBL" id="JAIQCJ010001647">
    <property type="protein sequence ID" value="KAJ8788092.1"/>
    <property type="molecule type" value="Genomic_DNA"/>
</dbReference>
<evidence type="ECO:0000256" key="1">
    <source>
        <dbReference type="ARBA" id="ARBA00004123"/>
    </source>
</evidence>
<feature type="domain" description="EF-hand" evidence="14">
    <location>
        <begin position="839"/>
        <end position="874"/>
    </location>
</feature>
<comment type="function">
    <text evidence="8">Mismatch-specific DNA N-glycosylase involved in DNA repair. Has thymine glycosylase activity and is specific for G:T mismatches within methylated and unmethylated CpG sites. Can also remove uracil or 5-fluorouracil in G:U mismatches. Has no lyase activity. Was first identified as methyl-CpG-binding protein.</text>
</comment>
<dbReference type="FunFam" id="3.30.890.10:FF:000013">
    <property type="entry name" value="Methyl-CpG-binding domain protein 4"/>
    <property type="match status" value="1"/>
</dbReference>
<organism evidence="16 17">
    <name type="scientific">Eschrichtius robustus</name>
    <name type="common">California gray whale</name>
    <name type="synonym">Eschrichtius gibbosus</name>
    <dbReference type="NCBI Taxonomy" id="9764"/>
    <lineage>
        <taxon>Eukaryota</taxon>
        <taxon>Metazoa</taxon>
        <taxon>Chordata</taxon>
        <taxon>Craniata</taxon>
        <taxon>Vertebrata</taxon>
        <taxon>Euteleostomi</taxon>
        <taxon>Mammalia</taxon>
        <taxon>Eutheria</taxon>
        <taxon>Laurasiatheria</taxon>
        <taxon>Artiodactyla</taxon>
        <taxon>Whippomorpha</taxon>
        <taxon>Cetacea</taxon>
        <taxon>Mysticeti</taxon>
        <taxon>Eschrichtiidae</taxon>
        <taxon>Eschrichtius</taxon>
    </lineage>
</organism>
<dbReference type="SUPFAM" id="SSF47473">
    <property type="entry name" value="EF-hand"/>
    <property type="match status" value="1"/>
</dbReference>
<sequence>MESPSLGDCGAAPSVIANQRLVPERPCDLRKEDVALGSERVGEDEKQMVIKSSSECNPPLQEPVASAQFGGSAMTECHKSVPCGWERVVKQRLSGKTAGRYDVYFISPQGLKFRSKSSLANYLHKSGETSLKPEDFDFTVLHKRSIKSGCKDQSMAALPSQPQSESSNSNRSLRTRSRWKKDVVSLPSASLELQDSRELSNFTSIHWLLKEDDGVNDADSRKVRKSKRKVTVLKGIQIKKTKTGCQRSLPDPVQSNRKRASVYNKAADAESDPLAQESQLERTCCVSDARASDKTLTVTSEEERLGKEKSLCSGSDFEQTTSGIINKLRSTEEAGHNKKCEGTFLESEEIRTKVEVGERKEHLHIDISKGGSEMDNSSQTEKDSTSAKIFQEDTIPQTQIEKRKTSLYFSSKYNREALSPPRRKAFKKWTPPRSPFNLVQETLFHDPWKLLIATIFLNRTSGKMAIPVLWQFLEKYPSAEVARTADWRDVSELLKPLGLYDLRAKTIVKFSDEYLTKQWRYPIELHGIGKYGNDSYRIFCVNEWKQSRPSISIKTVGLRVQQGSSAAARPGFSPFLQDTPRERDCRGLLLGRILSPRASGHVAAPSQSARGVRSLGSSCAKLCKSRVSRKLAPAPGAATTDYSSEAYEAVFRSLLQKYGFYQSKSLVDDENASKEPVFNPEAVIAHCFKQFKQEDFHLPQSPRRIIILPRKEALMPVNPTPQPQAPPEPTPSSKAPEVGDIQEQPEDPRAWLTQRLKVRQDLESFGNIERWLQNKSRLTPSEAKVLHESHKEHEARLMGQLATTRDTKKKSLRPLRRQVPQLQLPEPSALSALYSYLCSHKIKIQEIFHKVEQGKNQRISREEFIRALKAVGVPLKSQEVEDTLIYLSSLGKHDSITVDNLASTYKQWSLAQQKSTLATATEYYRSAKDSGSPQSPSKKQQVNLAPEPLKMDLLTVPVVDTKMEARPMTLEEMEDVGKRYREKKRQSKLTIPSIQYTEQCRLVRSGNKHFDEHCLPSTIHGEMEAVINRSRTRTFLVYLQCWKLCKSYGLPLTEDVLVRALMYPGDKIILQKDQVRPIRQPGGYYSDLKIFSPNLALLRSQGVSKPVAQKPDKLSVGPLLPNMLKKIKKVSFKKFEEFTRKLKAKRPSGPQLTHPNFFWPGHLLDKLQLYLPTVTVDRSLALFSCVQHRSQAYSATYHPDHWWPIKDMNYMTYSYYDAPKIYHIN</sequence>